<gene>
    <name evidence="2" type="ORF">OS493_012242</name>
</gene>
<dbReference type="InterPro" id="IPR013083">
    <property type="entry name" value="Znf_RING/FYVE/PHD"/>
</dbReference>
<feature type="region of interest" description="Disordered" evidence="1">
    <location>
        <begin position="53"/>
        <end position="77"/>
    </location>
</feature>
<dbReference type="SUPFAM" id="SSF57903">
    <property type="entry name" value="FYVE/PHD zinc finger"/>
    <property type="match status" value="1"/>
</dbReference>
<feature type="compositionally biased region" description="Polar residues" evidence="1">
    <location>
        <begin position="63"/>
        <end position="77"/>
    </location>
</feature>
<feature type="region of interest" description="Disordered" evidence="1">
    <location>
        <begin position="116"/>
        <end position="156"/>
    </location>
</feature>
<evidence type="ECO:0000313" key="3">
    <source>
        <dbReference type="Proteomes" id="UP001163046"/>
    </source>
</evidence>
<dbReference type="InterPro" id="IPR011011">
    <property type="entry name" value="Znf_FYVE_PHD"/>
</dbReference>
<dbReference type="Proteomes" id="UP001163046">
    <property type="component" value="Unassembled WGS sequence"/>
</dbReference>
<dbReference type="OrthoDB" id="8191755at2759"/>
<keyword evidence="3" id="KW-1185">Reference proteome</keyword>
<sequence length="232" mass="24922">MAGDSNARKKCTKTNYDPNFLTFTILLDDTFIEELQGWLTVNSGEIVKVEKSRKKNPAIPVSADTTNSTASVKETPSTSTAGLDVTQVRKTLFIQDVADGSVGVIKRKKSNTVVVAEKSNSPSTSVAGSVSADTTNSTASEKETPGSTSISVAGSVSEVSEGGIKRKLSNTFEDIEVCQKCRGKNPTKGTKGSRRSNEVDWVECGKCKAWFHVICTDFKGESKWNCSSTCTR</sequence>
<organism evidence="2 3">
    <name type="scientific">Desmophyllum pertusum</name>
    <dbReference type="NCBI Taxonomy" id="174260"/>
    <lineage>
        <taxon>Eukaryota</taxon>
        <taxon>Metazoa</taxon>
        <taxon>Cnidaria</taxon>
        <taxon>Anthozoa</taxon>
        <taxon>Hexacorallia</taxon>
        <taxon>Scleractinia</taxon>
        <taxon>Caryophylliina</taxon>
        <taxon>Caryophylliidae</taxon>
        <taxon>Desmophyllum</taxon>
    </lineage>
</organism>
<evidence type="ECO:0000313" key="2">
    <source>
        <dbReference type="EMBL" id="KAJ7385914.1"/>
    </source>
</evidence>
<protein>
    <recommendedName>
        <fullName evidence="4">Zinc finger PHD-type domain-containing protein</fullName>
    </recommendedName>
</protein>
<dbReference type="EMBL" id="MU825878">
    <property type="protein sequence ID" value="KAJ7385914.1"/>
    <property type="molecule type" value="Genomic_DNA"/>
</dbReference>
<evidence type="ECO:0008006" key="4">
    <source>
        <dbReference type="Google" id="ProtNLM"/>
    </source>
</evidence>
<accession>A0A9W9ZTX4</accession>
<name>A0A9W9ZTX4_9CNID</name>
<feature type="compositionally biased region" description="Polar residues" evidence="1">
    <location>
        <begin position="118"/>
        <end position="139"/>
    </location>
</feature>
<proteinExistence type="predicted"/>
<comment type="caution">
    <text evidence="2">The sequence shown here is derived from an EMBL/GenBank/DDBJ whole genome shotgun (WGS) entry which is preliminary data.</text>
</comment>
<dbReference type="Gene3D" id="3.30.40.10">
    <property type="entry name" value="Zinc/RING finger domain, C3HC4 (zinc finger)"/>
    <property type="match status" value="1"/>
</dbReference>
<dbReference type="CDD" id="cd15517">
    <property type="entry name" value="PHD_TCF19_like"/>
    <property type="match status" value="1"/>
</dbReference>
<reference evidence="2" key="1">
    <citation type="submission" date="2023-01" db="EMBL/GenBank/DDBJ databases">
        <title>Genome assembly of the deep-sea coral Lophelia pertusa.</title>
        <authorList>
            <person name="Herrera S."/>
            <person name="Cordes E."/>
        </authorList>
    </citation>
    <scope>NUCLEOTIDE SEQUENCE</scope>
    <source>
        <strain evidence="2">USNM1676648</strain>
        <tissue evidence="2">Polyp</tissue>
    </source>
</reference>
<dbReference type="AlphaFoldDB" id="A0A9W9ZTX4"/>
<evidence type="ECO:0000256" key="1">
    <source>
        <dbReference type="SAM" id="MobiDB-lite"/>
    </source>
</evidence>